<reference evidence="2" key="1">
    <citation type="submission" date="2020-05" db="EMBL/GenBank/DDBJ databases">
        <title>Mycena genomes resolve the evolution of fungal bioluminescence.</title>
        <authorList>
            <person name="Tsai I.J."/>
        </authorList>
    </citation>
    <scope>NUCLEOTIDE SEQUENCE</scope>
    <source>
        <strain evidence="2">160909Yilan</strain>
    </source>
</reference>
<name>A0A8H7CNL0_9AGAR</name>
<protein>
    <submittedName>
        <fullName evidence="2">Uncharacterized protein</fullName>
    </submittedName>
</protein>
<proteinExistence type="predicted"/>
<keyword evidence="3" id="KW-1185">Reference proteome</keyword>
<accession>A0A8H7CNL0</accession>
<comment type="caution">
    <text evidence="2">The sequence shown here is derived from an EMBL/GenBank/DDBJ whole genome shotgun (WGS) entry which is preliminary data.</text>
</comment>
<organism evidence="2 3">
    <name type="scientific">Mycena sanguinolenta</name>
    <dbReference type="NCBI Taxonomy" id="230812"/>
    <lineage>
        <taxon>Eukaryota</taxon>
        <taxon>Fungi</taxon>
        <taxon>Dikarya</taxon>
        <taxon>Basidiomycota</taxon>
        <taxon>Agaricomycotina</taxon>
        <taxon>Agaricomycetes</taxon>
        <taxon>Agaricomycetidae</taxon>
        <taxon>Agaricales</taxon>
        <taxon>Marasmiineae</taxon>
        <taxon>Mycenaceae</taxon>
        <taxon>Mycena</taxon>
    </lineage>
</organism>
<evidence type="ECO:0000313" key="2">
    <source>
        <dbReference type="EMBL" id="KAF7344395.1"/>
    </source>
</evidence>
<feature type="region of interest" description="Disordered" evidence="1">
    <location>
        <begin position="1"/>
        <end position="23"/>
    </location>
</feature>
<evidence type="ECO:0000313" key="3">
    <source>
        <dbReference type="Proteomes" id="UP000623467"/>
    </source>
</evidence>
<evidence type="ECO:0000256" key="1">
    <source>
        <dbReference type="SAM" id="MobiDB-lite"/>
    </source>
</evidence>
<dbReference type="EMBL" id="JACAZH010000021">
    <property type="protein sequence ID" value="KAF7344395.1"/>
    <property type="molecule type" value="Genomic_DNA"/>
</dbReference>
<dbReference type="Proteomes" id="UP000623467">
    <property type="component" value="Unassembled WGS sequence"/>
</dbReference>
<gene>
    <name evidence="2" type="ORF">MSAN_01920700</name>
</gene>
<sequence length="205" mass="21849">MHPSTTRPPDLQRASRPPNANNEPRIASHLSAVVHKGAPAVEIVSNYAKGHWYTSAASRTWYGSGPPVQMVRPAHKFLFFTWLESALTVFARRDPLAHGRCCVHEMGERLPLLHRRSLECGVEDLDQPPAAHSAPPSLEMPVIGASAALKGSGCAAPTLLPSPSSAPAIHTTALADHAARFDTYAASLARVLAALLHGRTGDSPP</sequence>
<dbReference type="AlphaFoldDB" id="A0A8H7CNL0"/>